<comment type="similarity">
    <text evidence="2">Belongs to the ATPase delta chain family.</text>
</comment>
<keyword evidence="8" id="KW-0066">ATP synthesis</keyword>
<protein>
    <recommendedName>
        <fullName evidence="3">ATP synthase subunit 5, mitochondrial</fullName>
    </recommendedName>
</protein>
<evidence type="ECO:0000256" key="5">
    <source>
        <dbReference type="ARBA" id="ARBA00022781"/>
    </source>
</evidence>
<dbReference type="InterPro" id="IPR020781">
    <property type="entry name" value="ATPase_OSCP/d_CS"/>
</dbReference>
<dbReference type="EMBL" id="KV453857">
    <property type="protein sequence ID" value="ODV84418.1"/>
    <property type="molecule type" value="Genomic_DNA"/>
</dbReference>
<dbReference type="SUPFAM" id="SSF47928">
    <property type="entry name" value="N-terminal domain of the delta subunit of the F1F0-ATP synthase"/>
    <property type="match status" value="1"/>
</dbReference>
<proteinExistence type="inferred from homology"/>
<keyword evidence="10" id="KW-1185">Reference proteome</keyword>
<evidence type="ECO:0000256" key="4">
    <source>
        <dbReference type="ARBA" id="ARBA00022448"/>
    </source>
</evidence>
<accession>A0A1E4SY45</accession>
<dbReference type="Pfam" id="PF00213">
    <property type="entry name" value="OSCP"/>
    <property type="match status" value="1"/>
</dbReference>
<dbReference type="HAMAP" id="MF_01416">
    <property type="entry name" value="ATP_synth_delta_bact"/>
    <property type="match status" value="1"/>
</dbReference>
<name>A0A1E4SY45_9ASCO</name>
<dbReference type="GO" id="GO:0016020">
    <property type="term" value="C:membrane"/>
    <property type="evidence" value="ECO:0007669"/>
    <property type="project" value="UniProtKB-SubCell"/>
</dbReference>
<evidence type="ECO:0000256" key="1">
    <source>
        <dbReference type="ARBA" id="ARBA00004370"/>
    </source>
</evidence>
<organism evidence="9 10">
    <name type="scientific">[Candida] arabinofermentans NRRL YB-2248</name>
    <dbReference type="NCBI Taxonomy" id="983967"/>
    <lineage>
        <taxon>Eukaryota</taxon>
        <taxon>Fungi</taxon>
        <taxon>Dikarya</taxon>
        <taxon>Ascomycota</taxon>
        <taxon>Saccharomycotina</taxon>
        <taxon>Pichiomycetes</taxon>
        <taxon>Pichiales</taxon>
        <taxon>Pichiaceae</taxon>
        <taxon>Ogataea</taxon>
        <taxon>Ogataea/Candida clade</taxon>
    </lineage>
</organism>
<evidence type="ECO:0000313" key="9">
    <source>
        <dbReference type="EMBL" id="ODV84418.1"/>
    </source>
</evidence>
<dbReference type="PROSITE" id="PS00389">
    <property type="entry name" value="ATPASE_DELTA"/>
    <property type="match status" value="1"/>
</dbReference>
<dbReference type="Gene3D" id="1.10.520.20">
    <property type="entry name" value="N-terminal domain of the delta subunit of the F1F0-ATP synthase"/>
    <property type="match status" value="1"/>
</dbReference>
<dbReference type="InterPro" id="IPR000711">
    <property type="entry name" value="ATPase_OSCP/dsu"/>
</dbReference>
<evidence type="ECO:0000256" key="6">
    <source>
        <dbReference type="ARBA" id="ARBA00023065"/>
    </source>
</evidence>
<dbReference type="AlphaFoldDB" id="A0A1E4SY45"/>
<dbReference type="PANTHER" id="PTHR11910">
    <property type="entry name" value="ATP SYNTHASE DELTA CHAIN"/>
    <property type="match status" value="1"/>
</dbReference>
<evidence type="ECO:0000256" key="2">
    <source>
        <dbReference type="ARBA" id="ARBA00007046"/>
    </source>
</evidence>
<dbReference type="OrthoDB" id="1262810at2759"/>
<sequence length="205" mass="21812">MASRQFIRSMATASKTIKAPVQLFGLDGTYATALFTAAAKESAVDKAFVSVETLKSAIASDAKLGQILGNPSLSATSRSEVISILAKEYKLEPVVVNLLKVLSDNNRLSLFTHIAKQFSTLNDAYKGVVEAVVVSAKPLDSKILNRLSKSISASKYVGEGKTLKITNEINPDILGGLIVEVGDNTVDLSLSAKVNKLNKVLTESI</sequence>
<dbReference type="PRINTS" id="PR00125">
    <property type="entry name" value="ATPASEDELTA"/>
</dbReference>
<gene>
    <name evidence="9" type="ORF">CANARDRAFT_29272</name>
</gene>
<dbReference type="InterPro" id="IPR026015">
    <property type="entry name" value="ATP_synth_OSCP/delta_N_sf"/>
</dbReference>
<evidence type="ECO:0000256" key="3">
    <source>
        <dbReference type="ARBA" id="ARBA00014723"/>
    </source>
</evidence>
<dbReference type="NCBIfam" id="TIGR01145">
    <property type="entry name" value="ATP_synt_delta"/>
    <property type="match status" value="1"/>
</dbReference>
<evidence type="ECO:0000256" key="7">
    <source>
        <dbReference type="ARBA" id="ARBA00023136"/>
    </source>
</evidence>
<dbReference type="GO" id="GO:0046933">
    <property type="term" value="F:proton-transporting ATP synthase activity, rotational mechanism"/>
    <property type="evidence" value="ECO:0007669"/>
    <property type="project" value="InterPro"/>
</dbReference>
<dbReference type="Proteomes" id="UP000094801">
    <property type="component" value="Unassembled WGS sequence"/>
</dbReference>
<evidence type="ECO:0000256" key="8">
    <source>
        <dbReference type="ARBA" id="ARBA00023310"/>
    </source>
</evidence>
<evidence type="ECO:0000313" key="10">
    <source>
        <dbReference type="Proteomes" id="UP000094801"/>
    </source>
</evidence>
<keyword evidence="7" id="KW-0472">Membrane</keyword>
<keyword evidence="5" id="KW-0375">Hydrogen ion transport</keyword>
<dbReference type="STRING" id="983967.A0A1E4SY45"/>
<comment type="subcellular location">
    <subcellularLocation>
        <location evidence="1">Membrane</location>
    </subcellularLocation>
</comment>
<reference evidence="10" key="1">
    <citation type="submission" date="2016-04" db="EMBL/GenBank/DDBJ databases">
        <title>Comparative genomics of biotechnologically important yeasts.</title>
        <authorList>
            <consortium name="DOE Joint Genome Institute"/>
            <person name="Riley R."/>
            <person name="Haridas S."/>
            <person name="Wolfe K.H."/>
            <person name="Lopes M.R."/>
            <person name="Hittinger C.T."/>
            <person name="Goker M."/>
            <person name="Salamov A."/>
            <person name="Wisecaver J."/>
            <person name="Long T.M."/>
            <person name="Aerts A.L."/>
            <person name="Barry K."/>
            <person name="Choi C."/>
            <person name="Clum A."/>
            <person name="Coughlan A.Y."/>
            <person name="Deshpande S."/>
            <person name="Douglass A.P."/>
            <person name="Hanson S.J."/>
            <person name="Klenk H.-P."/>
            <person name="Labutti K."/>
            <person name="Lapidus A."/>
            <person name="Lindquist E."/>
            <person name="Lipzen A."/>
            <person name="Meier-Kolthoff J.P."/>
            <person name="Ohm R.A."/>
            <person name="Otillar R.P."/>
            <person name="Pangilinan J."/>
            <person name="Peng Y."/>
            <person name="Rokas A."/>
            <person name="Rosa C.A."/>
            <person name="Scheuner C."/>
            <person name="Sibirny A.A."/>
            <person name="Slot J.C."/>
            <person name="Stielow J.B."/>
            <person name="Sun H."/>
            <person name="Kurtzman C.P."/>
            <person name="Blackwell M."/>
            <person name="Grigoriev I.V."/>
            <person name="Jeffries T.W."/>
        </authorList>
    </citation>
    <scope>NUCLEOTIDE SEQUENCE [LARGE SCALE GENOMIC DNA]</scope>
    <source>
        <strain evidence="10">NRRL YB-2248</strain>
    </source>
</reference>
<keyword evidence="6" id="KW-0406">Ion transport</keyword>
<keyword evidence="4" id="KW-0813">Transport</keyword>